<dbReference type="RefSeq" id="WP_049663972.1">
    <property type="nucleotide sequence ID" value="NZ_LFXJ01000005.1"/>
</dbReference>
<dbReference type="Proteomes" id="UP000037326">
    <property type="component" value="Unassembled WGS sequence"/>
</dbReference>
<accession>A0A0K9FB21</accession>
<protein>
    <submittedName>
        <fullName evidence="1">Uncharacterized protein</fullName>
    </submittedName>
</protein>
<sequence length="191" mass="22703">MKNLILISLSMFIFSFSLSMLLGNPVYSQTTPSDKNEYLHTANKEKVFDETVDEFYQALRELKYPVHQEVYQRYKQRPKQQQRHLDTVLFKEMPDASVNIRKKLLFNEVEGLNYITFDGNILRPYPDIDIKYYQTVSPDRQVYFFYSFKDTEKEFRGRYAIYDVETKEMVAGGGTYMPKLNLTRNTFNEEG</sequence>
<dbReference type="GeneID" id="96597468"/>
<dbReference type="EMBL" id="LFXJ01000005">
    <property type="protein sequence ID" value="KMY31413.1"/>
    <property type="molecule type" value="Genomic_DNA"/>
</dbReference>
<proteinExistence type="predicted"/>
<gene>
    <name evidence="1" type="ORF">ACZ11_03950</name>
</gene>
<evidence type="ECO:0000313" key="2">
    <source>
        <dbReference type="Proteomes" id="UP000037326"/>
    </source>
</evidence>
<organism evidence="1 2">
    <name type="scientific">Lysinibacillus xylanilyticus</name>
    <dbReference type="NCBI Taxonomy" id="582475"/>
    <lineage>
        <taxon>Bacteria</taxon>
        <taxon>Bacillati</taxon>
        <taxon>Bacillota</taxon>
        <taxon>Bacilli</taxon>
        <taxon>Bacillales</taxon>
        <taxon>Bacillaceae</taxon>
        <taxon>Lysinibacillus</taxon>
    </lineage>
</organism>
<dbReference type="AlphaFoldDB" id="A0A0K9FB21"/>
<comment type="caution">
    <text evidence="1">The sequence shown here is derived from an EMBL/GenBank/DDBJ whole genome shotgun (WGS) entry which is preliminary data.</text>
</comment>
<dbReference type="PATRIC" id="fig|582475.4.peg.198"/>
<name>A0A0K9FB21_9BACI</name>
<reference evidence="2" key="1">
    <citation type="submission" date="2015-07" db="EMBL/GenBank/DDBJ databases">
        <authorList>
            <consortium name="Consortium for Microbial Forensics and Genomics (microFORGE)"/>
            <person name="Knight B.M."/>
            <person name="Roberts D.P."/>
            <person name="Lin D."/>
            <person name="Hari K."/>
            <person name="Fletcher J."/>
            <person name="Melcher U."/>
            <person name="Blagden T."/>
            <person name="Winegar R.A."/>
        </authorList>
    </citation>
    <scope>NUCLEOTIDE SEQUENCE [LARGE SCALE GENOMIC DNA]</scope>
    <source>
        <strain evidence="2">DSM 23493</strain>
    </source>
</reference>
<evidence type="ECO:0000313" key="1">
    <source>
        <dbReference type="EMBL" id="KMY31413.1"/>
    </source>
</evidence>
<dbReference type="OrthoDB" id="2734296at2"/>